<evidence type="ECO:0000256" key="1">
    <source>
        <dbReference type="ARBA" id="ARBA00001946"/>
    </source>
</evidence>
<dbReference type="Gene3D" id="1.10.150.240">
    <property type="entry name" value="Putative phosphatase, domain 2"/>
    <property type="match status" value="1"/>
</dbReference>
<dbReference type="Gene3D" id="3.40.50.1000">
    <property type="entry name" value="HAD superfamily/HAD-like"/>
    <property type="match status" value="1"/>
</dbReference>
<comment type="cofactor">
    <cofactor evidence="1">
        <name>Mg(2+)</name>
        <dbReference type="ChEBI" id="CHEBI:18420"/>
    </cofactor>
</comment>
<dbReference type="InterPro" id="IPR023198">
    <property type="entry name" value="PGP-like_dom2"/>
</dbReference>
<dbReference type="AlphaFoldDB" id="A0A098G2L1"/>
<keyword evidence="3" id="KW-0479">Metal-binding</keyword>
<evidence type="ECO:0000256" key="3">
    <source>
        <dbReference type="ARBA" id="ARBA00022723"/>
    </source>
</evidence>
<dbReference type="InterPro" id="IPR041492">
    <property type="entry name" value="HAD_2"/>
</dbReference>
<name>A0A098G2L1_9GAMM</name>
<dbReference type="GO" id="GO:0016787">
    <property type="term" value="F:hydrolase activity"/>
    <property type="evidence" value="ECO:0007669"/>
    <property type="project" value="UniProtKB-KW"/>
</dbReference>
<organism evidence="5 6">
    <name type="scientific">Legionella fallonii LLAP-10</name>
    <dbReference type="NCBI Taxonomy" id="1212491"/>
    <lineage>
        <taxon>Bacteria</taxon>
        <taxon>Pseudomonadati</taxon>
        <taxon>Pseudomonadota</taxon>
        <taxon>Gammaproteobacteria</taxon>
        <taxon>Legionellales</taxon>
        <taxon>Legionellaceae</taxon>
        <taxon>Legionella</taxon>
    </lineage>
</organism>
<dbReference type="InterPro" id="IPR051600">
    <property type="entry name" value="Beta-PGM-like"/>
</dbReference>
<dbReference type="InterPro" id="IPR023214">
    <property type="entry name" value="HAD_sf"/>
</dbReference>
<reference evidence="6" key="1">
    <citation type="submission" date="2014-09" db="EMBL/GenBank/DDBJ databases">
        <authorList>
            <person name="Gomez-Valero L."/>
        </authorList>
    </citation>
    <scope>NUCLEOTIDE SEQUENCE [LARGE SCALE GENOMIC DNA]</scope>
    <source>
        <strain evidence="6">ATCC700992</strain>
    </source>
</reference>
<evidence type="ECO:0000256" key="2">
    <source>
        <dbReference type="ARBA" id="ARBA00006171"/>
    </source>
</evidence>
<gene>
    <name evidence="5" type="ORF">LFA_0251</name>
</gene>
<protein>
    <submittedName>
        <fullName evidence="5">Putative HAD-superfamily hydrolase subfamily IA, variant 3</fullName>
    </submittedName>
</protein>
<evidence type="ECO:0000313" key="6">
    <source>
        <dbReference type="Proteomes" id="UP000032430"/>
    </source>
</evidence>
<dbReference type="OrthoDB" id="9800058at2"/>
<dbReference type="PANTHER" id="PTHR46193:SF10">
    <property type="entry name" value="6-PHOSPHOGLUCONATE PHOSPHATASE"/>
    <property type="match status" value="1"/>
</dbReference>
<dbReference type="SUPFAM" id="SSF56784">
    <property type="entry name" value="HAD-like"/>
    <property type="match status" value="1"/>
</dbReference>
<dbReference type="InterPro" id="IPR036412">
    <property type="entry name" value="HAD-like_sf"/>
</dbReference>
<dbReference type="GO" id="GO:0046872">
    <property type="term" value="F:metal ion binding"/>
    <property type="evidence" value="ECO:0007669"/>
    <property type="project" value="UniProtKB-KW"/>
</dbReference>
<dbReference type="STRING" id="1212491.LFA_0251"/>
<keyword evidence="4" id="KW-0460">Magnesium</keyword>
<comment type="similarity">
    <text evidence="2">Belongs to the HAD-like hydrolase superfamily. CbbY/CbbZ/Gph/YieH family.</text>
</comment>
<keyword evidence="6" id="KW-1185">Reference proteome</keyword>
<dbReference type="HOGENOM" id="CLU_1341863_0_0_6"/>
<dbReference type="Proteomes" id="UP000032430">
    <property type="component" value="Chromosome I"/>
</dbReference>
<evidence type="ECO:0000313" key="5">
    <source>
        <dbReference type="EMBL" id="CEG55725.1"/>
    </source>
</evidence>
<dbReference type="Pfam" id="PF13419">
    <property type="entry name" value="HAD_2"/>
    <property type="match status" value="1"/>
</dbReference>
<keyword evidence="5" id="KW-0378">Hydrolase</keyword>
<accession>A0A098G2L1</accession>
<dbReference type="EMBL" id="LN614827">
    <property type="protein sequence ID" value="CEG55725.1"/>
    <property type="molecule type" value="Genomic_DNA"/>
</dbReference>
<evidence type="ECO:0000256" key="4">
    <source>
        <dbReference type="ARBA" id="ARBA00022842"/>
    </source>
</evidence>
<dbReference type="KEGG" id="lfa:LFA_0251"/>
<dbReference type="SFLD" id="SFLDS00003">
    <property type="entry name" value="Haloacid_Dehalogenase"/>
    <property type="match status" value="1"/>
</dbReference>
<dbReference type="PANTHER" id="PTHR46193">
    <property type="entry name" value="6-PHOSPHOGLUCONATE PHOSPHATASE"/>
    <property type="match status" value="1"/>
</dbReference>
<proteinExistence type="inferred from homology"/>
<sequence length="204" mass="22968">MDSERHIKPELIIFDNDGVLVDSEVIWHEQCASYFANKGISVSIDDSIQFFYLRQENILAKIITSDDVNRIRALTENAYLVQLKAVLGIEQVLQMLVNNDYKICVASNADKPYITHTLSLTHLNSYFDEDNLFSVDIVEKRKPAPDLFLHIANLDQISGFGKLLSLLHSKVSDGAELKINGRVESEISSIPKLAFNVSTITRIS</sequence>
<dbReference type="SFLD" id="SFLDG01129">
    <property type="entry name" value="C1.5:_HAD__Beta-PGM__Phosphata"/>
    <property type="match status" value="1"/>
</dbReference>